<sequence>MAILRGYPGLEADILVNGVARKEYLDPELSDADTPNCTTVYIEAQEDTSFVVQLRRDGRFRYKSSQLCWSVQLDGKKVRDTLLHNNSEVGYDRATIDGTYYQTDSGSFKKSFFFSTLTTNDTPVKILDKKLLKQMTELGQITIGVHRVVIHGPSATTKTKEVTFGTEEVSEKALKGRAISRKTKLGPPVSVSALPSSITQFIDARDKPFAVFNFRYRSMNDLKAELIVPRSESPVPLENRLVDDLSREEMRELLKRQKQQIEEAARIKREGRNNVKRERDGHAVVDVDDDELSTLPAKRRCIETVDLTGD</sequence>
<proteinExistence type="predicted"/>
<dbReference type="InterPro" id="IPR057678">
    <property type="entry name" value="DUF7918"/>
</dbReference>
<dbReference type="Proteomes" id="UP000433883">
    <property type="component" value="Unassembled WGS sequence"/>
</dbReference>
<dbReference type="Proteomes" id="UP000490939">
    <property type="component" value="Unassembled WGS sequence"/>
</dbReference>
<dbReference type="Pfam" id="PF25534">
    <property type="entry name" value="DUF7918"/>
    <property type="match status" value="1"/>
</dbReference>
<evidence type="ECO:0000313" key="7">
    <source>
        <dbReference type="Proteomes" id="UP000490939"/>
    </source>
</evidence>
<reference evidence="5 7" key="1">
    <citation type="submission" date="2019-07" db="EMBL/GenBank/DDBJ databases">
        <title>Venturia inaequalis Genome Resource.</title>
        <authorList>
            <person name="Lichtner F.J."/>
        </authorList>
    </citation>
    <scope>NUCLEOTIDE SEQUENCE [LARGE SCALE GENOMIC DNA]</scope>
    <source>
        <strain evidence="4 6">120213</strain>
        <strain evidence="3">Bline_iso_100314</strain>
        <strain evidence="5 7">DMI_063113</strain>
    </source>
</reference>
<dbReference type="PANTHER" id="PTHR36223">
    <property type="entry name" value="BETA-LACTAMASE-TYPE TRANSPEPTIDASE FOLD DOMAIN CONTAINING PROTEIN"/>
    <property type="match status" value="1"/>
</dbReference>
<dbReference type="EMBL" id="WNWQ01000368">
    <property type="protein sequence ID" value="KAE9969442.1"/>
    <property type="molecule type" value="Genomic_DNA"/>
</dbReference>
<gene>
    <name evidence="3" type="ORF">BLS_005353</name>
    <name evidence="5" type="ORF">EG327_002809</name>
    <name evidence="4" type="ORF">EG328_006742</name>
</gene>
<dbReference type="Proteomes" id="UP000447873">
    <property type="component" value="Unassembled WGS sequence"/>
</dbReference>
<comment type="caution">
    <text evidence="5">The sequence shown here is derived from an EMBL/GenBank/DDBJ whole genome shotgun (WGS) entry which is preliminary data.</text>
</comment>
<dbReference type="OrthoDB" id="3364132at2759"/>
<protein>
    <recommendedName>
        <fullName evidence="2">DUF7918 domain-containing protein</fullName>
    </recommendedName>
</protein>
<accession>A0A8H3VIC9</accession>
<feature type="coiled-coil region" evidence="1">
    <location>
        <begin position="247"/>
        <end position="274"/>
    </location>
</feature>
<organism evidence="5 7">
    <name type="scientific">Venturia inaequalis</name>
    <name type="common">Apple scab fungus</name>
    <dbReference type="NCBI Taxonomy" id="5025"/>
    <lineage>
        <taxon>Eukaryota</taxon>
        <taxon>Fungi</taxon>
        <taxon>Dikarya</taxon>
        <taxon>Ascomycota</taxon>
        <taxon>Pezizomycotina</taxon>
        <taxon>Dothideomycetes</taxon>
        <taxon>Pleosporomycetidae</taxon>
        <taxon>Venturiales</taxon>
        <taxon>Venturiaceae</taxon>
        <taxon>Venturia</taxon>
    </lineage>
</organism>
<evidence type="ECO:0000313" key="4">
    <source>
        <dbReference type="EMBL" id="KAE9985902.1"/>
    </source>
</evidence>
<evidence type="ECO:0000259" key="2">
    <source>
        <dbReference type="Pfam" id="PF25534"/>
    </source>
</evidence>
<evidence type="ECO:0000313" key="5">
    <source>
        <dbReference type="EMBL" id="KAE9989375.1"/>
    </source>
</evidence>
<dbReference type="PANTHER" id="PTHR36223:SF1">
    <property type="entry name" value="TRANSCRIPTION ELONGATION FACTOR EAF N-TERMINAL DOMAIN-CONTAINING PROTEIN"/>
    <property type="match status" value="1"/>
</dbReference>
<dbReference type="EMBL" id="WNWR01000190">
    <property type="protein sequence ID" value="KAE9989375.1"/>
    <property type="molecule type" value="Genomic_DNA"/>
</dbReference>
<evidence type="ECO:0000313" key="3">
    <source>
        <dbReference type="EMBL" id="KAE9969442.1"/>
    </source>
</evidence>
<dbReference type="EMBL" id="WNWS01000036">
    <property type="protein sequence ID" value="KAE9985902.1"/>
    <property type="molecule type" value="Genomic_DNA"/>
</dbReference>
<keyword evidence="7" id="KW-1185">Reference proteome</keyword>
<keyword evidence="1" id="KW-0175">Coiled coil</keyword>
<evidence type="ECO:0000256" key="1">
    <source>
        <dbReference type="SAM" id="Coils"/>
    </source>
</evidence>
<feature type="domain" description="DUF7918" evidence="2">
    <location>
        <begin position="9"/>
        <end position="231"/>
    </location>
</feature>
<dbReference type="AlphaFoldDB" id="A0A8H3VIC9"/>
<name>A0A8H3VIC9_VENIN</name>
<evidence type="ECO:0000313" key="6">
    <source>
        <dbReference type="Proteomes" id="UP000447873"/>
    </source>
</evidence>